<feature type="transmembrane region" description="Helical" evidence="11">
    <location>
        <begin position="107"/>
        <end position="127"/>
    </location>
</feature>
<organism evidence="15 16">
    <name type="scientific">Magnusiomyces paraingens</name>
    <dbReference type="NCBI Taxonomy" id="2606893"/>
    <lineage>
        <taxon>Eukaryota</taxon>
        <taxon>Fungi</taxon>
        <taxon>Dikarya</taxon>
        <taxon>Ascomycota</taxon>
        <taxon>Saccharomycotina</taxon>
        <taxon>Dipodascomycetes</taxon>
        <taxon>Dipodascales</taxon>
        <taxon>Dipodascaceae</taxon>
        <taxon>Magnusiomyces</taxon>
    </lineage>
</organism>
<dbReference type="InterPro" id="IPR040463">
    <property type="entry name" value="BAP29/BAP31_N"/>
</dbReference>
<dbReference type="OrthoDB" id="435607at2759"/>
<name>A0A5E8BAK6_9ASCO</name>
<evidence type="ECO:0000259" key="13">
    <source>
        <dbReference type="Pfam" id="PF05529"/>
    </source>
</evidence>
<accession>A0A5E8BAK6</accession>
<dbReference type="GO" id="GO:0005789">
    <property type="term" value="C:endoplasmic reticulum membrane"/>
    <property type="evidence" value="ECO:0007669"/>
    <property type="project" value="UniProtKB-SubCell"/>
</dbReference>
<dbReference type="AlphaFoldDB" id="A0A5E8BAK6"/>
<keyword evidence="8 11" id="KW-1133">Transmembrane helix</keyword>
<sequence length="196" mass="22097">MTLYYTLVFVLLVAEMFSFFVLVAPLPNAARRKLLTFLAESPLIKSVQTSLKFTFVAILILFVDSVNRVYRVQTELAAAHESVVGSMGAMTDRSEIQARRFYAQRNMYLCGFTLFLSLILTRTYTLVLDLTIAKDKLTTSDGDSAQVQKLKQILAQKEKDIEALKKQSQGLSKEYFKVSDELNEKTGVTSADKKLD</sequence>
<evidence type="ECO:0000256" key="8">
    <source>
        <dbReference type="ARBA" id="ARBA00022989"/>
    </source>
</evidence>
<dbReference type="RefSeq" id="XP_031851770.1">
    <property type="nucleotide sequence ID" value="XM_031995879.1"/>
</dbReference>
<evidence type="ECO:0000256" key="7">
    <source>
        <dbReference type="ARBA" id="ARBA00022927"/>
    </source>
</evidence>
<proteinExistence type="inferred from homology"/>
<comment type="subcellular location">
    <subcellularLocation>
        <location evidence="1 11">Endoplasmic reticulum membrane</location>
        <topology evidence="1 11">Multi-pass membrane protein</topology>
    </subcellularLocation>
</comment>
<evidence type="ECO:0000256" key="2">
    <source>
        <dbReference type="ARBA" id="ARBA00007956"/>
    </source>
</evidence>
<dbReference type="GO" id="GO:0070973">
    <property type="term" value="P:protein localization to endoplasmic reticulum exit site"/>
    <property type="evidence" value="ECO:0007669"/>
    <property type="project" value="UniProtKB-UniRule"/>
</dbReference>
<feature type="transmembrane region" description="Helical" evidence="11">
    <location>
        <begin position="46"/>
        <end position="63"/>
    </location>
</feature>
<feature type="domain" description="Bap31/Bap29 cytoplasmic coiled-coil" evidence="14">
    <location>
        <begin position="146"/>
        <end position="194"/>
    </location>
</feature>
<evidence type="ECO:0000313" key="16">
    <source>
        <dbReference type="Proteomes" id="UP000398389"/>
    </source>
</evidence>
<feature type="transmembrane region" description="Helical" evidence="11">
    <location>
        <begin position="7"/>
        <end position="26"/>
    </location>
</feature>
<keyword evidence="10 11" id="KW-0472">Membrane</keyword>
<dbReference type="InterPro" id="IPR008417">
    <property type="entry name" value="BAP29/BAP31"/>
</dbReference>
<keyword evidence="5 11" id="KW-0256">Endoplasmic reticulum</keyword>
<dbReference type="EMBL" id="CABVLU010000001">
    <property type="protein sequence ID" value="VVT46322.1"/>
    <property type="molecule type" value="Genomic_DNA"/>
</dbReference>
<dbReference type="PANTHER" id="PTHR12701:SF20">
    <property type="entry name" value="ENDOPLASMIC RETICULUM TRANSMEMBRANE PROTEIN"/>
    <property type="match status" value="1"/>
</dbReference>
<dbReference type="InterPro" id="IPR041672">
    <property type="entry name" value="Bap31/Bap29_C"/>
</dbReference>
<keyword evidence="9 12" id="KW-0175">Coiled coil</keyword>
<dbReference type="Pfam" id="PF05529">
    <property type="entry name" value="Bap31"/>
    <property type="match status" value="1"/>
</dbReference>
<evidence type="ECO:0000256" key="1">
    <source>
        <dbReference type="ARBA" id="ARBA00004477"/>
    </source>
</evidence>
<keyword evidence="3 11" id="KW-0813">Transport</keyword>
<feature type="domain" description="BAP29/BAP31 transmembrane" evidence="13">
    <location>
        <begin position="1"/>
        <end position="137"/>
    </location>
</feature>
<dbReference type="Pfam" id="PF18035">
    <property type="entry name" value="Bap31_Bap29_C"/>
    <property type="match status" value="1"/>
</dbReference>
<evidence type="ECO:0000256" key="6">
    <source>
        <dbReference type="ARBA" id="ARBA00022892"/>
    </source>
</evidence>
<evidence type="ECO:0000256" key="12">
    <source>
        <dbReference type="SAM" id="Coils"/>
    </source>
</evidence>
<dbReference type="Proteomes" id="UP000398389">
    <property type="component" value="Unassembled WGS sequence"/>
</dbReference>
<evidence type="ECO:0000256" key="9">
    <source>
        <dbReference type="ARBA" id="ARBA00023054"/>
    </source>
</evidence>
<evidence type="ECO:0000256" key="10">
    <source>
        <dbReference type="ARBA" id="ARBA00023136"/>
    </source>
</evidence>
<gene>
    <name evidence="15" type="ORF">SAPINGB_P001156</name>
</gene>
<evidence type="ECO:0000259" key="14">
    <source>
        <dbReference type="Pfam" id="PF18035"/>
    </source>
</evidence>
<feature type="coiled-coil region" evidence="12">
    <location>
        <begin position="147"/>
        <end position="174"/>
    </location>
</feature>
<keyword evidence="6 11" id="KW-0931">ER-Golgi transport</keyword>
<keyword evidence="7 11" id="KW-0653">Protein transport</keyword>
<evidence type="ECO:0000256" key="4">
    <source>
        <dbReference type="ARBA" id="ARBA00022692"/>
    </source>
</evidence>
<dbReference type="PANTHER" id="PTHR12701">
    <property type="entry name" value="BCR-ASSOCIATED PROTEIN, BAP"/>
    <property type="match status" value="1"/>
</dbReference>
<dbReference type="GO" id="GO:0006886">
    <property type="term" value="P:intracellular protein transport"/>
    <property type="evidence" value="ECO:0007669"/>
    <property type="project" value="UniProtKB-UniRule"/>
</dbReference>
<protein>
    <recommendedName>
        <fullName evidence="11">Endoplasmic reticulum transmembrane protein</fullName>
    </recommendedName>
</protein>
<dbReference type="GO" id="GO:0006888">
    <property type="term" value="P:endoplasmic reticulum to Golgi vesicle-mediated transport"/>
    <property type="evidence" value="ECO:0007669"/>
    <property type="project" value="UniProtKB-UniRule"/>
</dbReference>
<evidence type="ECO:0000256" key="3">
    <source>
        <dbReference type="ARBA" id="ARBA00022448"/>
    </source>
</evidence>
<keyword evidence="4 11" id="KW-0812">Transmembrane</keyword>
<dbReference type="GeneID" id="43579979"/>
<comment type="function">
    <text evidence="11">May play a role in anterograde transport of membrane proteins from the endoplasmic reticulum to the Golgi.</text>
</comment>
<keyword evidence="16" id="KW-1185">Reference proteome</keyword>
<comment type="similarity">
    <text evidence="2 11">Belongs to the BCAP29/BCAP31 family.</text>
</comment>
<reference evidence="15 16" key="1">
    <citation type="submission" date="2019-09" db="EMBL/GenBank/DDBJ databases">
        <authorList>
            <person name="Brejova B."/>
        </authorList>
    </citation>
    <scope>NUCLEOTIDE SEQUENCE [LARGE SCALE GENOMIC DNA]</scope>
</reference>
<evidence type="ECO:0000256" key="11">
    <source>
        <dbReference type="RuleBase" id="RU367026"/>
    </source>
</evidence>
<dbReference type="Gene3D" id="1.20.5.110">
    <property type="match status" value="1"/>
</dbReference>
<evidence type="ECO:0000256" key="5">
    <source>
        <dbReference type="ARBA" id="ARBA00022824"/>
    </source>
</evidence>
<evidence type="ECO:0000313" key="15">
    <source>
        <dbReference type="EMBL" id="VVT46322.1"/>
    </source>
</evidence>